<dbReference type="InterPro" id="IPR042100">
    <property type="entry name" value="Bug_dom1"/>
</dbReference>
<evidence type="ECO:0008006" key="5">
    <source>
        <dbReference type="Google" id="ProtNLM"/>
    </source>
</evidence>
<keyword evidence="4" id="KW-1185">Reference proteome</keyword>
<keyword evidence="2" id="KW-0732">Signal</keyword>
<protein>
    <recommendedName>
        <fullName evidence="5">Tripartite tricarboxylate transporter substrate binding protein</fullName>
    </recommendedName>
</protein>
<feature type="chain" id="PRO_5039529594" description="Tripartite tricarboxylate transporter substrate binding protein" evidence="2">
    <location>
        <begin position="21"/>
        <end position="334"/>
    </location>
</feature>
<name>A0A0V8QBX2_9FIRM</name>
<dbReference type="PANTHER" id="PTHR42928:SF5">
    <property type="entry name" value="BLR1237 PROTEIN"/>
    <property type="match status" value="1"/>
</dbReference>
<comment type="caution">
    <text evidence="3">The sequence shown here is derived from an EMBL/GenBank/DDBJ whole genome shotgun (WGS) entry which is preliminary data.</text>
</comment>
<dbReference type="EMBL" id="LNAM01000186">
    <property type="protein sequence ID" value="KSV58095.1"/>
    <property type="molecule type" value="Genomic_DNA"/>
</dbReference>
<evidence type="ECO:0000313" key="3">
    <source>
        <dbReference type="EMBL" id="KSV58095.1"/>
    </source>
</evidence>
<dbReference type="Gene3D" id="3.40.190.10">
    <property type="entry name" value="Periplasmic binding protein-like II"/>
    <property type="match status" value="1"/>
</dbReference>
<evidence type="ECO:0000256" key="1">
    <source>
        <dbReference type="ARBA" id="ARBA00006987"/>
    </source>
</evidence>
<dbReference type="Gene3D" id="3.40.190.150">
    <property type="entry name" value="Bordetella uptake gene, domain 1"/>
    <property type="match status" value="1"/>
</dbReference>
<dbReference type="OrthoDB" id="8881899at2"/>
<dbReference type="CDD" id="cd07012">
    <property type="entry name" value="PBP2_Bug_TTT"/>
    <property type="match status" value="1"/>
</dbReference>
<dbReference type="PROSITE" id="PS51257">
    <property type="entry name" value="PROKAR_LIPOPROTEIN"/>
    <property type="match status" value="1"/>
</dbReference>
<comment type="similarity">
    <text evidence="1">Belongs to the UPF0065 (bug) family.</text>
</comment>
<dbReference type="AlphaFoldDB" id="A0A0V8QBX2"/>
<dbReference type="InterPro" id="IPR005064">
    <property type="entry name" value="BUG"/>
</dbReference>
<organism evidence="3 4">
    <name type="scientific">Acetivibrio ethanolgignens</name>
    <dbReference type="NCBI Taxonomy" id="290052"/>
    <lineage>
        <taxon>Bacteria</taxon>
        <taxon>Bacillati</taxon>
        <taxon>Bacillota</taxon>
        <taxon>Clostridia</taxon>
        <taxon>Eubacteriales</taxon>
        <taxon>Oscillospiraceae</taxon>
        <taxon>Acetivibrio</taxon>
    </lineage>
</organism>
<dbReference type="Proteomes" id="UP000054874">
    <property type="component" value="Unassembled WGS sequence"/>
</dbReference>
<dbReference type="PIRSF" id="PIRSF017082">
    <property type="entry name" value="YflP"/>
    <property type="match status" value="1"/>
</dbReference>
<gene>
    <name evidence="3" type="ORF">ASU35_03420</name>
</gene>
<reference evidence="3 4" key="1">
    <citation type="submission" date="2015-11" db="EMBL/GenBank/DDBJ databases">
        <title>Butyribacter intestini gen. nov., sp. nov., a butyric acid-producing bacterium of the family Lachnospiraceae isolated from the human faeces.</title>
        <authorList>
            <person name="Zou Y."/>
            <person name="Xue W."/>
            <person name="Luo G."/>
            <person name="Lv M."/>
        </authorList>
    </citation>
    <scope>NUCLEOTIDE SEQUENCE [LARGE SCALE GENOMIC DNA]</scope>
    <source>
        <strain evidence="3 4">ACET-33324</strain>
    </source>
</reference>
<dbReference type="Pfam" id="PF03401">
    <property type="entry name" value="TctC"/>
    <property type="match status" value="1"/>
</dbReference>
<evidence type="ECO:0000256" key="2">
    <source>
        <dbReference type="SAM" id="SignalP"/>
    </source>
</evidence>
<dbReference type="RefSeq" id="WP_058353688.1">
    <property type="nucleotide sequence ID" value="NZ_CABMMD010000186.1"/>
</dbReference>
<dbReference type="PANTHER" id="PTHR42928">
    <property type="entry name" value="TRICARBOXYLATE-BINDING PROTEIN"/>
    <property type="match status" value="1"/>
</dbReference>
<sequence length="334" mass="35124">MKKRLLGLLLVMAMAVTAVGCGQKSEPAADGQTSGDSQAADGTGWTWDRKIEIVCPWGAGGGADTTLRQFATALEKEIGVSVVVNNKAGAGGVTGVEYATSQPADGYTWLLCTPSPLLAQISGATEFDVYGKLTPVCQLVHDCNVFVTGANAPFKNYEELKAYVEANPGKVKCGVMSITGLDYACVVGTFGDKVEAVAYSEGAQLNSDIIGGHIDLAVTGPAEVAAMIASGDMKAILSCTEERLTLAGYENVECTGELGIDCFYGPYRGIFAANGTPEEAIKAFEAAAERAVASDDFQNWAKAEGLDQRPGWKNMTDFKAAWDTDNQELGNVIK</sequence>
<proteinExistence type="inferred from homology"/>
<feature type="signal peptide" evidence="2">
    <location>
        <begin position="1"/>
        <end position="20"/>
    </location>
</feature>
<evidence type="ECO:0000313" key="4">
    <source>
        <dbReference type="Proteomes" id="UP000054874"/>
    </source>
</evidence>
<accession>A0A0V8QBX2</accession>
<dbReference type="STRING" id="290052.ASU35_03420"/>